<dbReference type="RefSeq" id="XP_067154159.1">
    <property type="nucleotide sequence ID" value="XM_067298058.1"/>
</dbReference>
<gene>
    <name evidence="4" type="primary">SCFD2</name>
</gene>
<evidence type="ECO:0000313" key="3">
    <source>
        <dbReference type="Proteomes" id="UP001652627"/>
    </source>
</evidence>
<proteinExistence type="inferred from homology"/>
<comment type="similarity">
    <text evidence="1">Belongs to the STXBP/unc-18/SEC1 family.</text>
</comment>
<name>A0ABM4EN96_9AVES</name>
<accession>A0ABM4EN96</accession>
<dbReference type="Pfam" id="PF00995">
    <property type="entry name" value="Sec1"/>
    <property type="match status" value="1"/>
</dbReference>
<dbReference type="InterPro" id="IPR001619">
    <property type="entry name" value="Sec1-like"/>
</dbReference>
<keyword evidence="2" id="KW-0653">Protein transport</keyword>
<keyword evidence="3" id="KW-1185">Reference proteome</keyword>
<evidence type="ECO:0000256" key="2">
    <source>
        <dbReference type="ARBA" id="ARBA00022927"/>
    </source>
</evidence>
<organism evidence="3 4">
    <name type="scientific">Apteryx mantelli</name>
    <name type="common">North Island brown kiwi</name>
    <dbReference type="NCBI Taxonomy" id="2696672"/>
    <lineage>
        <taxon>Eukaryota</taxon>
        <taxon>Metazoa</taxon>
        <taxon>Chordata</taxon>
        <taxon>Craniata</taxon>
        <taxon>Vertebrata</taxon>
        <taxon>Euteleostomi</taxon>
        <taxon>Archelosauria</taxon>
        <taxon>Archosauria</taxon>
        <taxon>Dinosauria</taxon>
        <taxon>Saurischia</taxon>
        <taxon>Theropoda</taxon>
        <taxon>Coelurosauria</taxon>
        <taxon>Aves</taxon>
        <taxon>Palaeognathae</taxon>
        <taxon>Apterygiformes</taxon>
        <taxon>Apterygidae</taxon>
        <taxon>Apteryx</taxon>
    </lineage>
</organism>
<dbReference type="InterPro" id="IPR036045">
    <property type="entry name" value="Sec1-like_sf"/>
</dbReference>
<dbReference type="SUPFAM" id="SSF56815">
    <property type="entry name" value="Sec1/munc18-like (SM) proteins"/>
    <property type="match status" value="1"/>
</dbReference>
<protein>
    <submittedName>
        <fullName evidence="4">Sec1 family domain-containing protein 2</fullName>
    </submittedName>
</protein>
<reference evidence="4" key="1">
    <citation type="submission" date="2025-08" db="UniProtKB">
        <authorList>
            <consortium name="RefSeq"/>
        </authorList>
    </citation>
    <scope>IDENTIFICATION</scope>
    <source>
        <tissue evidence="4">Blood</tissue>
    </source>
</reference>
<dbReference type="Proteomes" id="UP001652627">
    <property type="component" value="Chromosome 5"/>
</dbReference>
<sequence>MAAAAASAPDVRAACRQAWEPVLARAPRAVVFLDAAAAEALHWGGGGAGRLLAAGALAVRALPGAGTAAAAAARAVFVVSGALRGRAAAAVRGVLGLGAVRHCALVAAGEAEGGGRAELEETLRRWMGEGGRAEVVLQAPPLLAPVWAELCLAPGLAPLFPPLPRQRDRRGGAPRAGGGPGGAAGELGLAAVPAELRAAVRALVGGLDALFASLGLREESFAVGALGRVVAAELASYAPARNRRRTAPHRASVVFVDRTLDLAGAVGHHGDNLAEKILSVLPKLPGHKTDVMVNMVELTALQIPDENCSVIAPGCLAQPNDPAAKALWESFMNLKQKEAVMEARRHLVEAASRENLPIKMSMGRVTPEQLSSYIQLFKNNFKALENHCGLLQLVLATVQTLKHPQNSKWDNFLAFERLLLQTIGESEMPSVLKQLLPMIKSYSERTQHDYTCEDFLVLLVYMYSVVGEMKGGKELDEAEEEVKKALVKAICDEPEPSSLLQKITGCDSSLNLAPQKATDAVDDIFESLRDIAKARMHMKQFNSIHSPGSNTHQASYKPLLKQVVEEICNSDRPDPVDIEHVSSGLTDLLKTGFSMFMKVNRPHPGDHPLLIIYMIGGVTVSEVKMVKDLVATHKPGTQVLVLSSALLTPLSVIELLFATEHLQPDTDI</sequence>
<dbReference type="GeneID" id="106490090"/>
<dbReference type="InterPro" id="IPR027482">
    <property type="entry name" value="Sec1-like_dom2"/>
</dbReference>
<evidence type="ECO:0000313" key="4">
    <source>
        <dbReference type="RefSeq" id="XP_067154159.1"/>
    </source>
</evidence>
<dbReference type="PANTHER" id="PTHR11679">
    <property type="entry name" value="VESICLE PROTEIN SORTING-ASSOCIATED"/>
    <property type="match status" value="1"/>
</dbReference>
<keyword evidence="2" id="KW-0813">Transport</keyword>
<evidence type="ECO:0000256" key="1">
    <source>
        <dbReference type="ARBA" id="ARBA00009884"/>
    </source>
</evidence>
<dbReference type="Gene3D" id="3.40.50.1910">
    <property type="match status" value="1"/>
</dbReference>